<evidence type="ECO:0000313" key="2">
    <source>
        <dbReference type="Proteomes" id="UP000054717"/>
    </source>
</evidence>
<dbReference type="InterPro" id="IPR012334">
    <property type="entry name" value="Pectin_lyas_fold"/>
</dbReference>
<dbReference type="EMBL" id="FCNZ02000005">
    <property type="protein sequence ID" value="SAL31045.1"/>
    <property type="molecule type" value="Genomic_DNA"/>
</dbReference>
<organism evidence="1 2">
    <name type="scientific">Caballeronia telluris</name>
    <dbReference type="NCBI Taxonomy" id="326475"/>
    <lineage>
        <taxon>Bacteria</taxon>
        <taxon>Pseudomonadati</taxon>
        <taxon>Pseudomonadota</taxon>
        <taxon>Betaproteobacteria</taxon>
        <taxon>Burkholderiales</taxon>
        <taxon>Burkholderiaceae</taxon>
        <taxon>Caballeronia</taxon>
    </lineage>
</organism>
<name>A0A158GFZ6_9BURK</name>
<proteinExistence type="predicted"/>
<dbReference type="Gene3D" id="2.160.20.10">
    <property type="entry name" value="Single-stranded right-handed beta-helix, Pectin lyase-like"/>
    <property type="match status" value="1"/>
</dbReference>
<reference evidence="1" key="1">
    <citation type="submission" date="2016-01" db="EMBL/GenBank/DDBJ databases">
        <authorList>
            <person name="Peeters Charlotte."/>
        </authorList>
    </citation>
    <scope>NUCLEOTIDE SEQUENCE</scope>
    <source>
        <strain evidence="1">LMG 22936</strain>
    </source>
</reference>
<evidence type="ECO:0008006" key="3">
    <source>
        <dbReference type="Google" id="ProtNLM"/>
    </source>
</evidence>
<comment type="caution">
    <text evidence="1">The sequence shown here is derived from an EMBL/GenBank/DDBJ whole genome shotgun (WGS) entry which is preliminary data.</text>
</comment>
<accession>A0A158GFZ6</accession>
<dbReference type="Proteomes" id="UP000054717">
    <property type="component" value="Unassembled WGS sequence"/>
</dbReference>
<dbReference type="AlphaFoldDB" id="A0A158GFZ6"/>
<dbReference type="InterPro" id="IPR011050">
    <property type="entry name" value="Pectin_lyase_fold/virulence"/>
</dbReference>
<gene>
    <name evidence="1" type="ORF">AWB66_01810</name>
</gene>
<sequence length="298" mass="31328">MAVPEIVIPALVDPVSPLAFGAKCDGVTDDSAAFQAAVDTSDVKVPAGTCVINATVEITVSNRHLECSPGTTLTQTGKGGGRIFNIFSRTGDVLTGNSIVNCNFVGTNTAAPQYFDDDARHYNIPVQTQDRVSKFMLIGNTFSRFFGQSMFQTYGRVDGGSGDVVAYNVFKSCGYYGPVFVAHTNGYIGHNILVDCALGVENDNATQLSGGNLIEYNTISAIHGYGAPDMRSAAMLTGGVAGGADYSTNVVRYNSVRGTSDPGGVHGAGRPSHIYQRAPQGAAQYWHNNCTAGCVVID</sequence>
<evidence type="ECO:0000313" key="1">
    <source>
        <dbReference type="EMBL" id="SAL31045.1"/>
    </source>
</evidence>
<dbReference type="SUPFAM" id="SSF51126">
    <property type="entry name" value="Pectin lyase-like"/>
    <property type="match status" value="1"/>
</dbReference>
<keyword evidence="2" id="KW-1185">Reference proteome</keyword>
<protein>
    <recommendedName>
        <fullName evidence="3">Pectate lyase superfamily protein</fullName>
    </recommendedName>
</protein>